<evidence type="ECO:0000256" key="6">
    <source>
        <dbReference type="SAM" id="SignalP"/>
    </source>
</evidence>
<proteinExistence type="predicted"/>
<evidence type="ECO:0000256" key="2">
    <source>
        <dbReference type="ARBA" id="ARBA00022729"/>
    </source>
</evidence>
<keyword evidence="2 6" id="KW-0732">Signal</keyword>
<evidence type="ECO:0000256" key="4">
    <source>
        <dbReference type="ARBA" id="ARBA00023139"/>
    </source>
</evidence>
<evidence type="ECO:0000256" key="3">
    <source>
        <dbReference type="ARBA" id="ARBA00023136"/>
    </source>
</evidence>
<feature type="chain" id="PRO_5013314747" evidence="6">
    <location>
        <begin position="30"/>
        <end position="433"/>
    </location>
</feature>
<keyword evidence="4" id="KW-0564">Palmitate</keyword>
<dbReference type="PANTHER" id="PTHR43649:SF33">
    <property type="entry name" value="POLYGALACTURONAN_RHAMNOGALACTURONAN-BINDING PROTEIN YTCQ"/>
    <property type="match status" value="1"/>
</dbReference>
<dbReference type="Gene3D" id="3.40.190.10">
    <property type="entry name" value="Periplasmic binding protein-like II"/>
    <property type="match status" value="3"/>
</dbReference>
<keyword evidence="1" id="KW-1003">Cell membrane</keyword>
<dbReference type="AlphaFoldDB" id="A0A1N6GJI6"/>
<dbReference type="SUPFAM" id="SSF53850">
    <property type="entry name" value="Periplasmic binding protein-like II"/>
    <property type="match status" value="1"/>
</dbReference>
<keyword evidence="5" id="KW-0449">Lipoprotein</keyword>
<dbReference type="PANTHER" id="PTHR43649">
    <property type="entry name" value="ARABINOSE-BINDING PROTEIN-RELATED"/>
    <property type="match status" value="1"/>
</dbReference>
<evidence type="ECO:0000313" key="8">
    <source>
        <dbReference type="Proteomes" id="UP000184699"/>
    </source>
</evidence>
<dbReference type="STRING" id="232089.SAMN05443544_2631"/>
<dbReference type="Pfam" id="PF01547">
    <property type="entry name" value="SBP_bac_1"/>
    <property type="match status" value="1"/>
</dbReference>
<name>A0A1N6GJI6_9MICO</name>
<accession>A0A1N6GJI6</accession>
<feature type="signal peptide" evidence="6">
    <location>
        <begin position="1"/>
        <end position="29"/>
    </location>
</feature>
<dbReference type="OrthoDB" id="2515046at2"/>
<dbReference type="Proteomes" id="UP000184699">
    <property type="component" value="Unassembled WGS sequence"/>
</dbReference>
<dbReference type="EMBL" id="FSRJ01000003">
    <property type="protein sequence ID" value="SIO07641.1"/>
    <property type="molecule type" value="Genomic_DNA"/>
</dbReference>
<evidence type="ECO:0000313" key="7">
    <source>
        <dbReference type="EMBL" id="SIO07641.1"/>
    </source>
</evidence>
<evidence type="ECO:0000256" key="5">
    <source>
        <dbReference type="ARBA" id="ARBA00023288"/>
    </source>
</evidence>
<dbReference type="RefSeq" id="WP_159440994.1">
    <property type="nucleotide sequence ID" value="NZ_FSRJ01000003.1"/>
</dbReference>
<sequence>MSKARPKTRGIVSAAVSAAMLGTMLAGCAATAPESENSELEFWGWNPAYEKVVDLWNSSHDQQVKFETTASGGDGGYTKMQAAVKAGNAPCLAQVGNESVPTLTVDGSLVDISEEIDQYRDGFPDSAWAAMGVGEGIYGVPVDIAPLALFYRTDVYEKFGVTPATTWEQFAADSAKVHAADPNVYLSSFAPAITYQIAGFVQQAGGTWYSSENDQWKVSMNGAETKDVAAYWQKMMDEDLTKVTDPETPEWFAAVQDGTIASYVAPVWWVTVLEGAAAGSSGKWRVAPMPNVDDDTVSTGTAGGSATSVLTGCDDVQGAVDFANWMSTDDGALEILIEDAASFPAATNGTGLGSLSEPLEFYGGQKVYEVFADAAPTINPNWQFGPANAETGSAYADAMKPVLDGTRTMAEGLDIAQASLVDALTTKGLSVTE</sequence>
<organism evidence="7 8">
    <name type="scientific">Agromyces cerinus subsp. cerinus</name>
    <dbReference type="NCBI Taxonomy" id="232089"/>
    <lineage>
        <taxon>Bacteria</taxon>
        <taxon>Bacillati</taxon>
        <taxon>Actinomycetota</taxon>
        <taxon>Actinomycetes</taxon>
        <taxon>Micrococcales</taxon>
        <taxon>Microbacteriaceae</taxon>
        <taxon>Agromyces</taxon>
    </lineage>
</organism>
<dbReference type="PROSITE" id="PS51257">
    <property type="entry name" value="PROKAR_LIPOPROTEIN"/>
    <property type="match status" value="1"/>
</dbReference>
<dbReference type="InterPro" id="IPR006059">
    <property type="entry name" value="SBP"/>
</dbReference>
<keyword evidence="8" id="KW-1185">Reference proteome</keyword>
<gene>
    <name evidence="7" type="ORF">SAMN05443544_2631</name>
</gene>
<reference evidence="8" key="1">
    <citation type="submission" date="2016-11" db="EMBL/GenBank/DDBJ databases">
        <authorList>
            <person name="Varghese N."/>
            <person name="Submissions S."/>
        </authorList>
    </citation>
    <scope>NUCLEOTIDE SEQUENCE [LARGE SCALE GENOMIC DNA]</scope>
    <source>
        <strain evidence="8">DSM 8595</strain>
    </source>
</reference>
<keyword evidence="3" id="KW-0472">Membrane</keyword>
<evidence type="ECO:0000256" key="1">
    <source>
        <dbReference type="ARBA" id="ARBA00022475"/>
    </source>
</evidence>
<dbReference type="InterPro" id="IPR050490">
    <property type="entry name" value="Bact_solute-bd_prot1"/>
</dbReference>
<protein>
    <submittedName>
        <fullName evidence="7">Carbohydrate ABC transporter substrate-binding protein, CUT1 family</fullName>
    </submittedName>
</protein>